<evidence type="ECO:0000313" key="18">
    <source>
        <dbReference type="EMBL" id="AIE99404.1"/>
    </source>
</evidence>
<name>A0A075G7M8_9ARCH</name>
<evidence type="ECO:0000256" key="11">
    <source>
        <dbReference type="ARBA" id="ARBA00031908"/>
    </source>
</evidence>
<dbReference type="GO" id="GO:0046084">
    <property type="term" value="P:adenine biosynthetic process"/>
    <property type="evidence" value="ECO:0007669"/>
    <property type="project" value="TreeGrafter"/>
</dbReference>
<dbReference type="CDD" id="cd02196">
    <property type="entry name" value="PurM"/>
    <property type="match status" value="1"/>
</dbReference>
<evidence type="ECO:0000256" key="5">
    <source>
        <dbReference type="ARBA" id="ARBA00020367"/>
    </source>
</evidence>
<protein>
    <recommendedName>
        <fullName evidence="5 15">Phosphoribosylformylglycinamidine cyclo-ligase</fullName>
        <ecNumber evidence="4 15">6.3.3.1</ecNumber>
    </recommendedName>
    <alternativeName>
        <fullName evidence="12 15">AIR synthase</fullName>
    </alternativeName>
    <alternativeName>
        <fullName evidence="13 15">AIRS</fullName>
    </alternativeName>
    <alternativeName>
        <fullName evidence="11 15">Phosphoribosyl-aminoimidazole synthetase</fullName>
    </alternativeName>
</protein>
<dbReference type="UniPathway" id="UPA00074">
    <property type="reaction ID" value="UER00129"/>
</dbReference>
<dbReference type="GO" id="GO:0005524">
    <property type="term" value="F:ATP binding"/>
    <property type="evidence" value="ECO:0007669"/>
    <property type="project" value="UniProtKB-KW"/>
</dbReference>
<evidence type="ECO:0000256" key="4">
    <source>
        <dbReference type="ARBA" id="ARBA00013047"/>
    </source>
</evidence>
<dbReference type="Gene3D" id="3.30.1330.10">
    <property type="entry name" value="PurM-like, N-terminal domain"/>
    <property type="match status" value="1"/>
</dbReference>
<keyword evidence="8 15" id="KW-0547">Nucleotide-binding</keyword>
<dbReference type="GO" id="GO:0004637">
    <property type="term" value="F:phosphoribosylamine-glycine ligase activity"/>
    <property type="evidence" value="ECO:0007669"/>
    <property type="project" value="TreeGrafter"/>
</dbReference>
<dbReference type="Pfam" id="PF00586">
    <property type="entry name" value="AIRS"/>
    <property type="match status" value="1"/>
</dbReference>
<organism evidence="18">
    <name type="scientific">uncultured marine thaumarchaeote KM3_10_C07</name>
    <dbReference type="NCBI Taxonomy" id="1455986"/>
    <lineage>
        <taxon>Archaea</taxon>
        <taxon>Nitrososphaerota</taxon>
        <taxon>environmental samples</taxon>
    </lineage>
</organism>
<dbReference type="Gene3D" id="3.90.650.10">
    <property type="entry name" value="PurM-like C-terminal domain"/>
    <property type="match status" value="1"/>
</dbReference>
<evidence type="ECO:0000259" key="17">
    <source>
        <dbReference type="Pfam" id="PF02769"/>
    </source>
</evidence>
<dbReference type="AlphaFoldDB" id="A0A075G7M8"/>
<keyword evidence="6 15" id="KW-0963">Cytoplasm</keyword>
<evidence type="ECO:0000256" key="8">
    <source>
        <dbReference type="ARBA" id="ARBA00022741"/>
    </source>
</evidence>
<keyword evidence="9 15" id="KW-0658">Purine biosynthesis</keyword>
<dbReference type="InterPro" id="IPR016188">
    <property type="entry name" value="PurM-like_N"/>
</dbReference>
<comment type="catalytic activity">
    <reaction evidence="14 15">
        <text>2-formamido-N(1)-(5-O-phospho-beta-D-ribosyl)acetamidine + ATP = 5-amino-1-(5-phospho-beta-D-ribosyl)imidazole + ADP + phosphate + H(+)</text>
        <dbReference type="Rhea" id="RHEA:23032"/>
        <dbReference type="ChEBI" id="CHEBI:15378"/>
        <dbReference type="ChEBI" id="CHEBI:30616"/>
        <dbReference type="ChEBI" id="CHEBI:43474"/>
        <dbReference type="ChEBI" id="CHEBI:137981"/>
        <dbReference type="ChEBI" id="CHEBI:147287"/>
        <dbReference type="ChEBI" id="CHEBI:456216"/>
        <dbReference type="EC" id="6.3.3.1"/>
    </reaction>
</comment>
<dbReference type="InterPro" id="IPR036921">
    <property type="entry name" value="PurM-like_N_sf"/>
</dbReference>
<dbReference type="HAMAP" id="MF_00741">
    <property type="entry name" value="AIRS"/>
    <property type="match status" value="1"/>
</dbReference>
<keyword evidence="7 15" id="KW-0436">Ligase</keyword>
<comment type="subcellular location">
    <subcellularLocation>
        <location evidence="1 15">Cytoplasm</location>
    </subcellularLocation>
</comment>
<evidence type="ECO:0000259" key="16">
    <source>
        <dbReference type="Pfam" id="PF00586"/>
    </source>
</evidence>
<dbReference type="InterPro" id="IPR036676">
    <property type="entry name" value="PurM-like_C_sf"/>
</dbReference>
<dbReference type="EC" id="6.3.3.1" evidence="4 15"/>
<evidence type="ECO:0000256" key="2">
    <source>
        <dbReference type="ARBA" id="ARBA00004686"/>
    </source>
</evidence>
<dbReference type="SUPFAM" id="SSF56042">
    <property type="entry name" value="PurM C-terminal domain-like"/>
    <property type="match status" value="1"/>
</dbReference>
<dbReference type="SUPFAM" id="SSF55326">
    <property type="entry name" value="PurM N-terminal domain-like"/>
    <property type="match status" value="1"/>
</dbReference>
<evidence type="ECO:0000256" key="1">
    <source>
        <dbReference type="ARBA" id="ARBA00004496"/>
    </source>
</evidence>
<dbReference type="GO" id="GO:0005829">
    <property type="term" value="C:cytosol"/>
    <property type="evidence" value="ECO:0007669"/>
    <property type="project" value="TreeGrafter"/>
</dbReference>
<dbReference type="EMBL" id="KF900562">
    <property type="protein sequence ID" value="AIE99404.1"/>
    <property type="molecule type" value="Genomic_DNA"/>
</dbReference>
<evidence type="ECO:0000256" key="13">
    <source>
        <dbReference type="ARBA" id="ARBA00033093"/>
    </source>
</evidence>
<reference evidence="18" key="1">
    <citation type="journal article" date="2014" name="Genome Biol. Evol.">
        <title>Pangenome evidence for extensive interdomain horizontal transfer affecting lineage core and shell genes in uncultured planktonic thaumarchaeota and euryarchaeota.</title>
        <authorList>
            <person name="Deschamps P."/>
            <person name="Zivanovic Y."/>
            <person name="Moreira D."/>
            <person name="Rodriguez-Valera F."/>
            <person name="Lopez-Garcia P."/>
        </authorList>
    </citation>
    <scope>NUCLEOTIDE SEQUENCE</scope>
</reference>
<feature type="domain" description="PurM-like N-terminal" evidence="16">
    <location>
        <begin position="47"/>
        <end position="167"/>
    </location>
</feature>
<comment type="pathway">
    <text evidence="2 15">Purine metabolism; IMP biosynthesis via de novo pathway; 5-amino-1-(5-phospho-D-ribosyl)imidazole from N(2)-formyl-N(1)-(5-phospho-D-ribosyl)glycinamide: step 2/2.</text>
</comment>
<dbReference type="FunFam" id="3.30.1330.10:FF:000020">
    <property type="entry name" value="Phosphoribosylformylglycinamidine cyclo-ligase"/>
    <property type="match status" value="1"/>
</dbReference>
<dbReference type="NCBIfam" id="TIGR00878">
    <property type="entry name" value="purM"/>
    <property type="match status" value="1"/>
</dbReference>
<dbReference type="Pfam" id="PF02769">
    <property type="entry name" value="AIRS_C"/>
    <property type="match status" value="1"/>
</dbReference>
<keyword evidence="10 15" id="KW-0067">ATP-binding</keyword>
<sequence>MTTWSYKKAGVDIRSIKSSHSEITKLLGSTLSLRNGRIGEVITGSGHYAGVIKLRNNDYLALHTDGVGTKVLIAQQYSKFDTVGIDCVAMNVNDLICVGAEPISLVDYIALKKNNPVLVKEITKGLVKGSKLSDTPIIGGETAIMPDVIEGYGNKAFDLAASAIGIINKKTNMLNRKIKSGDIIIGLRSSGIHSNGATLARKVLLEKYSLRKKIYKSKRLGDVLLEPTIIYSKAIMDILNNIKPIHGLAHITGGAFTKLPRIGSVGFSIDLPEPPLIFDLIQRTGNISDKEMHRTFNMGYGFVVICPKSQHNNVVSILDDYKIKSDVIGEIFAGSGVKVNGKSVL</sequence>
<evidence type="ECO:0000256" key="15">
    <source>
        <dbReference type="HAMAP-Rule" id="MF_00741"/>
    </source>
</evidence>
<evidence type="ECO:0000256" key="9">
    <source>
        <dbReference type="ARBA" id="ARBA00022755"/>
    </source>
</evidence>
<evidence type="ECO:0000256" key="6">
    <source>
        <dbReference type="ARBA" id="ARBA00022490"/>
    </source>
</evidence>
<evidence type="ECO:0000256" key="14">
    <source>
        <dbReference type="ARBA" id="ARBA00049057"/>
    </source>
</evidence>
<dbReference type="InterPro" id="IPR010918">
    <property type="entry name" value="PurM-like_C_dom"/>
</dbReference>
<dbReference type="FunFam" id="3.90.650.10:FF:000011">
    <property type="entry name" value="Phosphoribosylformylglycinamidine cyclo-ligase"/>
    <property type="match status" value="1"/>
</dbReference>
<comment type="similarity">
    <text evidence="3 15">Belongs to the AIR synthase family.</text>
</comment>
<dbReference type="PANTHER" id="PTHR10520:SF12">
    <property type="entry name" value="TRIFUNCTIONAL PURINE BIOSYNTHETIC PROTEIN ADENOSINE-3"/>
    <property type="match status" value="1"/>
</dbReference>
<accession>A0A075G7M8</accession>
<proteinExistence type="inferred from homology"/>
<evidence type="ECO:0000256" key="10">
    <source>
        <dbReference type="ARBA" id="ARBA00022840"/>
    </source>
</evidence>
<dbReference type="GO" id="GO:0004641">
    <property type="term" value="F:phosphoribosylformylglycinamidine cyclo-ligase activity"/>
    <property type="evidence" value="ECO:0007669"/>
    <property type="project" value="UniProtKB-UniRule"/>
</dbReference>
<evidence type="ECO:0000256" key="7">
    <source>
        <dbReference type="ARBA" id="ARBA00022598"/>
    </source>
</evidence>
<evidence type="ECO:0000256" key="12">
    <source>
        <dbReference type="ARBA" id="ARBA00032931"/>
    </source>
</evidence>
<evidence type="ECO:0000256" key="3">
    <source>
        <dbReference type="ARBA" id="ARBA00010280"/>
    </source>
</evidence>
<gene>
    <name evidence="15 18" type="primary">purM</name>
</gene>
<feature type="domain" description="PurM-like C-terminal" evidence="17">
    <location>
        <begin position="179"/>
        <end position="340"/>
    </location>
</feature>
<dbReference type="GO" id="GO:0006189">
    <property type="term" value="P:'de novo' IMP biosynthetic process"/>
    <property type="evidence" value="ECO:0007669"/>
    <property type="project" value="UniProtKB-UniRule"/>
</dbReference>
<dbReference type="InterPro" id="IPR004733">
    <property type="entry name" value="PurM_cligase"/>
</dbReference>
<dbReference type="PANTHER" id="PTHR10520">
    <property type="entry name" value="TRIFUNCTIONAL PURINE BIOSYNTHETIC PROTEIN ADENOSINE-3-RELATED"/>
    <property type="match status" value="1"/>
</dbReference>